<protein>
    <submittedName>
        <fullName evidence="1">Uncharacterized protein</fullName>
    </submittedName>
</protein>
<accession>A0A3N0CGI0</accession>
<sequence length="112" mass="12054">MSESVERAWSSEREDDLEALEVLVRGVLGDIDRYEAQLPHLVVCVDLSLGDATFSGPFASYAQAQQVADHERRSVGPSSQMIFRVTPLYPPLRLAPAIDGAVGDAAVGAGER</sequence>
<dbReference type="EMBL" id="RJSE01000007">
    <property type="protein sequence ID" value="RNL62547.1"/>
    <property type="molecule type" value="Genomic_DNA"/>
</dbReference>
<evidence type="ECO:0000313" key="1">
    <source>
        <dbReference type="EMBL" id="RNL62547.1"/>
    </source>
</evidence>
<comment type="caution">
    <text evidence="1">The sequence shown here is derived from an EMBL/GenBank/DDBJ whole genome shotgun (WGS) entry which is preliminary data.</text>
</comment>
<name>A0A3N0CGI0_9ACTN</name>
<dbReference type="AlphaFoldDB" id="A0A3N0CGI0"/>
<reference evidence="1 2" key="1">
    <citation type="submission" date="2018-11" db="EMBL/GenBank/DDBJ databases">
        <authorList>
            <person name="Li F."/>
        </authorList>
    </citation>
    <scope>NUCLEOTIDE SEQUENCE [LARGE SCALE GENOMIC DNA]</scope>
    <source>
        <strain evidence="1 2">Gsoil 097</strain>
    </source>
</reference>
<proteinExistence type="predicted"/>
<gene>
    <name evidence="1" type="ORF">EFK50_12320</name>
</gene>
<dbReference type="Proteomes" id="UP000267128">
    <property type="component" value="Unassembled WGS sequence"/>
</dbReference>
<dbReference type="RefSeq" id="WP_123227843.1">
    <property type="nucleotide sequence ID" value="NZ_RJSE01000007.1"/>
</dbReference>
<evidence type="ECO:0000313" key="2">
    <source>
        <dbReference type="Proteomes" id="UP000267128"/>
    </source>
</evidence>
<keyword evidence="2" id="KW-1185">Reference proteome</keyword>
<organism evidence="1 2">
    <name type="scientific">Nocardioides marmoriginsengisoli</name>
    <dbReference type="NCBI Taxonomy" id="661483"/>
    <lineage>
        <taxon>Bacteria</taxon>
        <taxon>Bacillati</taxon>
        <taxon>Actinomycetota</taxon>
        <taxon>Actinomycetes</taxon>
        <taxon>Propionibacteriales</taxon>
        <taxon>Nocardioidaceae</taxon>
        <taxon>Nocardioides</taxon>
    </lineage>
</organism>